<evidence type="ECO:0000313" key="2">
    <source>
        <dbReference type="EMBL" id="KAH3890740.1"/>
    </source>
</evidence>
<dbReference type="Proteomes" id="UP000828390">
    <property type="component" value="Unassembled WGS sequence"/>
</dbReference>
<evidence type="ECO:0000256" key="1">
    <source>
        <dbReference type="SAM" id="MobiDB-lite"/>
    </source>
</evidence>
<name>A0A9D4NAE5_DREPO</name>
<reference evidence="2" key="1">
    <citation type="journal article" date="2019" name="bioRxiv">
        <title>The Genome of the Zebra Mussel, Dreissena polymorpha: A Resource for Invasive Species Research.</title>
        <authorList>
            <person name="McCartney M.A."/>
            <person name="Auch B."/>
            <person name="Kono T."/>
            <person name="Mallez S."/>
            <person name="Zhang Y."/>
            <person name="Obille A."/>
            <person name="Becker A."/>
            <person name="Abrahante J.E."/>
            <person name="Garbe J."/>
            <person name="Badalamenti J.P."/>
            <person name="Herman A."/>
            <person name="Mangelson H."/>
            <person name="Liachko I."/>
            <person name="Sullivan S."/>
            <person name="Sone E.D."/>
            <person name="Koren S."/>
            <person name="Silverstein K.A.T."/>
            <person name="Beckman K.B."/>
            <person name="Gohl D.M."/>
        </authorList>
    </citation>
    <scope>NUCLEOTIDE SEQUENCE</scope>
    <source>
        <strain evidence="2">Duluth1</strain>
        <tissue evidence="2">Whole animal</tissue>
    </source>
</reference>
<dbReference type="AlphaFoldDB" id="A0A9D4NAE5"/>
<comment type="caution">
    <text evidence="2">The sequence shown here is derived from an EMBL/GenBank/DDBJ whole genome shotgun (WGS) entry which is preliminary data.</text>
</comment>
<organism evidence="2 3">
    <name type="scientific">Dreissena polymorpha</name>
    <name type="common">Zebra mussel</name>
    <name type="synonym">Mytilus polymorpha</name>
    <dbReference type="NCBI Taxonomy" id="45954"/>
    <lineage>
        <taxon>Eukaryota</taxon>
        <taxon>Metazoa</taxon>
        <taxon>Spiralia</taxon>
        <taxon>Lophotrochozoa</taxon>
        <taxon>Mollusca</taxon>
        <taxon>Bivalvia</taxon>
        <taxon>Autobranchia</taxon>
        <taxon>Heteroconchia</taxon>
        <taxon>Euheterodonta</taxon>
        <taxon>Imparidentia</taxon>
        <taxon>Neoheterodontei</taxon>
        <taxon>Myida</taxon>
        <taxon>Dreissenoidea</taxon>
        <taxon>Dreissenidae</taxon>
        <taxon>Dreissena</taxon>
    </lineage>
</organism>
<feature type="region of interest" description="Disordered" evidence="1">
    <location>
        <begin position="32"/>
        <end position="58"/>
    </location>
</feature>
<sequence>MDEQLKVSLSTQRPMAKLVDEVSRISKQLRGIQETMAKERRSKSSGKYQSYKDAGHWH</sequence>
<reference evidence="2" key="2">
    <citation type="submission" date="2020-11" db="EMBL/GenBank/DDBJ databases">
        <authorList>
            <person name="McCartney M.A."/>
            <person name="Auch B."/>
            <person name="Kono T."/>
            <person name="Mallez S."/>
            <person name="Becker A."/>
            <person name="Gohl D.M."/>
            <person name="Silverstein K.A.T."/>
            <person name="Koren S."/>
            <person name="Bechman K.B."/>
            <person name="Herman A."/>
            <person name="Abrahante J.E."/>
            <person name="Garbe J."/>
        </authorList>
    </citation>
    <scope>NUCLEOTIDE SEQUENCE</scope>
    <source>
        <strain evidence="2">Duluth1</strain>
        <tissue evidence="2">Whole animal</tissue>
    </source>
</reference>
<keyword evidence="3" id="KW-1185">Reference proteome</keyword>
<proteinExistence type="predicted"/>
<protein>
    <submittedName>
        <fullName evidence="2">Uncharacterized protein</fullName>
    </submittedName>
</protein>
<gene>
    <name evidence="2" type="ORF">DPMN_014828</name>
</gene>
<evidence type="ECO:0000313" key="3">
    <source>
        <dbReference type="Proteomes" id="UP000828390"/>
    </source>
</evidence>
<accession>A0A9D4NAE5</accession>
<dbReference type="EMBL" id="JAIWYP010000001">
    <property type="protein sequence ID" value="KAH3890740.1"/>
    <property type="molecule type" value="Genomic_DNA"/>
</dbReference>